<feature type="domain" description="SusD-like N-terminal" evidence="7">
    <location>
        <begin position="69"/>
        <end position="235"/>
    </location>
</feature>
<keyword evidence="3" id="KW-0732">Signal</keyword>
<evidence type="ECO:0000259" key="7">
    <source>
        <dbReference type="Pfam" id="PF14322"/>
    </source>
</evidence>
<dbReference type="InterPro" id="IPR033985">
    <property type="entry name" value="SusD-like_N"/>
</dbReference>
<comment type="similarity">
    <text evidence="2">Belongs to the SusD family.</text>
</comment>
<evidence type="ECO:0000256" key="4">
    <source>
        <dbReference type="ARBA" id="ARBA00023136"/>
    </source>
</evidence>
<evidence type="ECO:0000313" key="9">
    <source>
        <dbReference type="Proteomes" id="UP001501508"/>
    </source>
</evidence>
<sequence length="513" mass="56622">MARSSNLINMKSRPYQYLLAGLVFALGTFSCETYYEPSTSINEETALKNAADVETATIGTYAVLLQAAYVRSVHFLMEYPGDAVAQGQSSADDLTRAYRYTHINTSGHCANFWGQAYKVIAAANKIIAFVPDDAPADLAQLKGENLYLRAMMHFNLVRVFGRPYPQNNGGNPGVPLLLDGLTDEQTTTLARSTVKQVYESVIADLVKAAGLMSVEKTNSFASKEVAYALLSRVYLYMEDNANAVKYADLVIGSGRYSLLTGSEYPGYFKQVPAENKETIFAIRHTKVQDRGFSSIGSMYFSGDRSGNALGQGASGWAEIYASQKYVDFLDKNPGDLRHSFITPYLLGGVLQRNPKLNPTTPMYYINKYSLQEEIINLSSPVYLRLAEMYLIRAEANAKLGKTAEALADVNLLRQRAGLSGNALHTTAGLAAAGKSVLDAVLDERYLELAFEGHRAYDLFRNNRAMERNYPGTHSLNNTPTTNVTQKVLPTDPRVIFFIPQAEVDRNSKLEQNP</sequence>
<dbReference type="Pfam" id="PF07980">
    <property type="entry name" value="SusD_RagB"/>
    <property type="match status" value="1"/>
</dbReference>
<dbReference type="Proteomes" id="UP001501508">
    <property type="component" value="Unassembled WGS sequence"/>
</dbReference>
<feature type="domain" description="RagB/SusD" evidence="6">
    <location>
        <begin position="354"/>
        <end position="513"/>
    </location>
</feature>
<evidence type="ECO:0000256" key="3">
    <source>
        <dbReference type="ARBA" id="ARBA00022729"/>
    </source>
</evidence>
<evidence type="ECO:0000256" key="1">
    <source>
        <dbReference type="ARBA" id="ARBA00004442"/>
    </source>
</evidence>
<keyword evidence="9" id="KW-1185">Reference proteome</keyword>
<protein>
    <recommendedName>
        <fullName evidence="10">RagB/SusD family nutrient uptake outer membrane protein</fullName>
    </recommendedName>
</protein>
<dbReference type="Pfam" id="PF14322">
    <property type="entry name" value="SusD-like_3"/>
    <property type="match status" value="1"/>
</dbReference>
<comment type="caution">
    <text evidence="8">The sequence shown here is derived from an EMBL/GenBank/DDBJ whole genome shotgun (WGS) entry which is preliminary data.</text>
</comment>
<evidence type="ECO:0008006" key="10">
    <source>
        <dbReference type="Google" id="ProtNLM"/>
    </source>
</evidence>
<name>A0ABP8LN80_9BACT</name>
<organism evidence="8 9">
    <name type="scientific">Ravibacter arvi</name>
    <dbReference type="NCBI Taxonomy" id="2051041"/>
    <lineage>
        <taxon>Bacteria</taxon>
        <taxon>Pseudomonadati</taxon>
        <taxon>Bacteroidota</taxon>
        <taxon>Cytophagia</taxon>
        <taxon>Cytophagales</taxon>
        <taxon>Spirosomataceae</taxon>
        <taxon>Ravibacter</taxon>
    </lineage>
</organism>
<comment type="subcellular location">
    <subcellularLocation>
        <location evidence="1">Cell outer membrane</location>
    </subcellularLocation>
</comment>
<dbReference type="PROSITE" id="PS51257">
    <property type="entry name" value="PROKAR_LIPOPROTEIN"/>
    <property type="match status" value="1"/>
</dbReference>
<evidence type="ECO:0000259" key="6">
    <source>
        <dbReference type="Pfam" id="PF07980"/>
    </source>
</evidence>
<dbReference type="SUPFAM" id="SSF48452">
    <property type="entry name" value="TPR-like"/>
    <property type="match status" value="1"/>
</dbReference>
<dbReference type="EMBL" id="BAABEY010000002">
    <property type="protein sequence ID" value="GAA4432104.1"/>
    <property type="molecule type" value="Genomic_DNA"/>
</dbReference>
<keyword evidence="5" id="KW-0998">Cell outer membrane</keyword>
<keyword evidence="4" id="KW-0472">Membrane</keyword>
<dbReference type="Gene3D" id="1.25.40.390">
    <property type="match status" value="1"/>
</dbReference>
<evidence type="ECO:0000256" key="2">
    <source>
        <dbReference type="ARBA" id="ARBA00006275"/>
    </source>
</evidence>
<proteinExistence type="inferred from homology"/>
<evidence type="ECO:0000313" key="8">
    <source>
        <dbReference type="EMBL" id="GAA4432104.1"/>
    </source>
</evidence>
<evidence type="ECO:0000256" key="5">
    <source>
        <dbReference type="ARBA" id="ARBA00023237"/>
    </source>
</evidence>
<accession>A0ABP8LN80</accession>
<dbReference type="InterPro" id="IPR011990">
    <property type="entry name" value="TPR-like_helical_dom_sf"/>
</dbReference>
<dbReference type="InterPro" id="IPR012944">
    <property type="entry name" value="SusD_RagB_dom"/>
</dbReference>
<gene>
    <name evidence="8" type="ORF">GCM10023091_03690</name>
</gene>
<reference evidence="9" key="1">
    <citation type="journal article" date="2019" name="Int. J. Syst. Evol. Microbiol.">
        <title>The Global Catalogue of Microorganisms (GCM) 10K type strain sequencing project: providing services to taxonomists for standard genome sequencing and annotation.</title>
        <authorList>
            <consortium name="The Broad Institute Genomics Platform"/>
            <consortium name="The Broad Institute Genome Sequencing Center for Infectious Disease"/>
            <person name="Wu L."/>
            <person name="Ma J."/>
        </authorList>
    </citation>
    <scope>NUCLEOTIDE SEQUENCE [LARGE SCALE GENOMIC DNA]</scope>
    <source>
        <strain evidence="9">JCM 31920</strain>
    </source>
</reference>
<dbReference type="CDD" id="cd08977">
    <property type="entry name" value="SusD"/>
    <property type="match status" value="1"/>
</dbReference>